<evidence type="ECO:0000256" key="1">
    <source>
        <dbReference type="ARBA" id="ARBA00004141"/>
    </source>
</evidence>
<sequence>MLTQVQKIFLLSSVLSLGFVLIILSSALYHNWLPLTVVLMFLLAPIPNSLCGNTQSEDFMSEAPDLLADFGRFLTSFLLTSGVALPVTFAHNGLIKIPAMIMSLAGGAIVYGSIVTFGAIFYEPEGY</sequence>
<dbReference type="Pfam" id="PF04133">
    <property type="entry name" value="Vps55"/>
    <property type="match status" value="1"/>
</dbReference>
<evidence type="ECO:0000256" key="3">
    <source>
        <dbReference type="ARBA" id="ARBA00022692"/>
    </source>
</evidence>
<organism evidence="7 8">
    <name type="scientific">Starmerella bacillaris</name>
    <name type="common">Yeast</name>
    <name type="synonym">Candida zemplinina</name>
    <dbReference type="NCBI Taxonomy" id="1247836"/>
    <lineage>
        <taxon>Eukaryota</taxon>
        <taxon>Fungi</taxon>
        <taxon>Dikarya</taxon>
        <taxon>Ascomycota</taxon>
        <taxon>Saccharomycotina</taxon>
        <taxon>Dipodascomycetes</taxon>
        <taxon>Dipodascales</taxon>
        <taxon>Trichomonascaceae</taxon>
        <taxon>Starmerella</taxon>
    </lineage>
</organism>
<dbReference type="Proteomes" id="UP001362899">
    <property type="component" value="Unassembled WGS sequence"/>
</dbReference>
<evidence type="ECO:0000256" key="6">
    <source>
        <dbReference type="SAM" id="Phobius"/>
    </source>
</evidence>
<proteinExistence type="inferred from homology"/>
<dbReference type="EMBL" id="BTGC01000008">
    <property type="protein sequence ID" value="GMM53150.1"/>
    <property type="molecule type" value="Genomic_DNA"/>
</dbReference>
<dbReference type="PANTHER" id="PTHR12050">
    <property type="entry name" value="LEPTIN RECEPTOR-RELATED"/>
    <property type="match status" value="1"/>
</dbReference>
<dbReference type="PANTHER" id="PTHR12050:SF0">
    <property type="entry name" value="RH04491P"/>
    <property type="match status" value="1"/>
</dbReference>
<dbReference type="AlphaFoldDB" id="A0AAV5RP01"/>
<keyword evidence="4 6" id="KW-1133">Transmembrane helix</keyword>
<evidence type="ECO:0000313" key="7">
    <source>
        <dbReference type="EMBL" id="GMM53150.1"/>
    </source>
</evidence>
<evidence type="ECO:0000256" key="4">
    <source>
        <dbReference type="ARBA" id="ARBA00022989"/>
    </source>
</evidence>
<evidence type="ECO:0000313" key="8">
    <source>
        <dbReference type="Proteomes" id="UP001362899"/>
    </source>
</evidence>
<keyword evidence="5 6" id="KW-0472">Membrane</keyword>
<gene>
    <name evidence="7" type="ORF">DASB73_041130</name>
</gene>
<comment type="similarity">
    <text evidence="2">Belongs to the OB-RGRP/VPS55 family.</text>
</comment>
<protein>
    <submittedName>
        <fullName evidence="7">Vps55 protein</fullName>
    </submittedName>
</protein>
<feature type="transmembrane region" description="Helical" evidence="6">
    <location>
        <begin position="6"/>
        <end position="25"/>
    </location>
</feature>
<feature type="transmembrane region" description="Helical" evidence="6">
    <location>
        <begin position="70"/>
        <end position="89"/>
    </location>
</feature>
<accession>A0AAV5RP01</accession>
<keyword evidence="3 6" id="KW-0812">Transmembrane</keyword>
<evidence type="ECO:0000256" key="2">
    <source>
        <dbReference type="ARBA" id="ARBA00005645"/>
    </source>
</evidence>
<feature type="transmembrane region" description="Helical" evidence="6">
    <location>
        <begin position="101"/>
        <end position="122"/>
    </location>
</feature>
<dbReference type="InterPro" id="IPR007262">
    <property type="entry name" value="Vps55/LEPROT"/>
</dbReference>
<reference evidence="7 8" key="1">
    <citation type="journal article" date="2023" name="Elife">
        <title>Identification of key yeast species and microbe-microbe interactions impacting larval growth of Drosophila in the wild.</title>
        <authorList>
            <person name="Mure A."/>
            <person name="Sugiura Y."/>
            <person name="Maeda R."/>
            <person name="Honda K."/>
            <person name="Sakurai N."/>
            <person name="Takahashi Y."/>
            <person name="Watada M."/>
            <person name="Katoh T."/>
            <person name="Gotoh A."/>
            <person name="Gotoh Y."/>
            <person name="Taniguchi I."/>
            <person name="Nakamura K."/>
            <person name="Hayashi T."/>
            <person name="Katayama T."/>
            <person name="Uemura T."/>
            <person name="Hattori Y."/>
        </authorList>
    </citation>
    <scope>NUCLEOTIDE SEQUENCE [LARGE SCALE GENOMIC DNA]</scope>
    <source>
        <strain evidence="7 8">SB-73</strain>
    </source>
</reference>
<keyword evidence="8" id="KW-1185">Reference proteome</keyword>
<comment type="caution">
    <text evidence="7">The sequence shown here is derived from an EMBL/GenBank/DDBJ whole genome shotgun (WGS) entry which is preliminary data.</text>
</comment>
<comment type="subcellular location">
    <subcellularLocation>
        <location evidence="1">Membrane</location>
        <topology evidence="1">Multi-pass membrane protein</topology>
    </subcellularLocation>
</comment>
<dbReference type="GO" id="GO:0032511">
    <property type="term" value="P:late endosome to vacuole transport via multivesicular body sorting pathway"/>
    <property type="evidence" value="ECO:0007669"/>
    <property type="project" value="TreeGrafter"/>
</dbReference>
<evidence type="ECO:0000256" key="5">
    <source>
        <dbReference type="ARBA" id="ARBA00023136"/>
    </source>
</evidence>
<dbReference type="GO" id="GO:0034424">
    <property type="term" value="C:Vps55/Vps68 complex"/>
    <property type="evidence" value="ECO:0007669"/>
    <property type="project" value="TreeGrafter"/>
</dbReference>
<name>A0AAV5RP01_STABA</name>